<keyword evidence="1 3" id="KW-0238">DNA-binding</keyword>
<dbReference type="SUPFAM" id="SSF46955">
    <property type="entry name" value="Putative DNA-binding domain"/>
    <property type="match status" value="1"/>
</dbReference>
<comment type="caution">
    <text evidence="3">The sequence shown here is derived from an EMBL/GenBank/DDBJ whole genome shotgun (WGS) entry which is preliminary data.</text>
</comment>
<dbReference type="SMART" id="SM00422">
    <property type="entry name" value="HTH_MERR"/>
    <property type="match status" value="1"/>
</dbReference>
<protein>
    <submittedName>
        <fullName evidence="3">DNA-binding transcriptional MerR regulator</fullName>
    </submittedName>
</protein>
<feature type="domain" description="HTH merR-type" evidence="2">
    <location>
        <begin position="1"/>
        <end position="70"/>
    </location>
</feature>
<dbReference type="InterPro" id="IPR047057">
    <property type="entry name" value="MerR_fam"/>
</dbReference>
<dbReference type="RefSeq" id="WP_184833686.1">
    <property type="nucleotide sequence ID" value="NZ_JACHMN010000002.1"/>
</dbReference>
<organism evidence="3 4">
    <name type="scientific">Allocatelliglobosispora scoriae</name>
    <dbReference type="NCBI Taxonomy" id="643052"/>
    <lineage>
        <taxon>Bacteria</taxon>
        <taxon>Bacillati</taxon>
        <taxon>Actinomycetota</taxon>
        <taxon>Actinomycetes</taxon>
        <taxon>Micromonosporales</taxon>
        <taxon>Micromonosporaceae</taxon>
        <taxon>Allocatelliglobosispora</taxon>
    </lineage>
</organism>
<evidence type="ECO:0000313" key="3">
    <source>
        <dbReference type="EMBL" id="MBB5868045.1"/>
    </source>
</evidence>
<dbReference type="AlphaFoldDB" id="A0A841BK77"/>
<evidence type="ECO:0000313" key="4">
    <source>
        <dbReference type="Proteomes" id="UP000587527"/>
    </source>
</evidence>
<reference evidence="3 4" key="1">
    <citation type="submission" date="2020-08" db="EMBL/GenBank/DDBJ databases">
        <title>Sequencing the genomes of 1000 actinobacteria strains.</title>
        <authorList>
            <person name="Klenk H.-P."/>
        </authorList>
    </citation>
    <scope>NUCLEOTIDE SEQUENCE [LARGE SCALE GENOMIC DNA]</scope>
    <source>
        <strain evidence="3 4">DSM 45362</strain>
    </source>
</reference>
<dbReference type="Pfam" id="PF13411">
    <property type="entry name" value="MerR_1"/>
    <property type="match status" value="1"/>
</dbReference>
<accession>A0A841BK77</accession>
<gene>
    <name evidence="3" type="ORF">F4553_001424</name>
</gene>
<dbReference type="PANTHER" id="PTHR30204">
    <property type="entry name" value="REDOX-CYCLING DRUG-SENSING TRANSCRIPTIONAL ACTIVATOR SOXR"/>
    <property type="match status" value="1"/>
</dbReference>
<evidence type="ECO:0000256" key="1">
    <source>
        <dbReference type="ARBA" id="ARBA00023125"/>
    </source>
</evidence>
<dbReference type="Proteomes" id="UP000587527">
    <property type="component" value="Unassembled WGS sequence"/>
</dbReference>
<dbReference type="GO" id="GO:0003677">
    <property type="term" value="F:DNA binding"/>
    <property type="evidence" value="ECO:0007669"/>
    <property type="project" value="UniProtKB-KW"/>
</dbReference>
<name>A0A841BK77_9ACTN</name>
<sequence length="215" mass="23719">MRIAELSRQADVPVPTIKYYLREGLLPPGELRSANQAQYGEEHVRRLKLVRALIEVGRLPIAAIRRVLEHMDEPEPNLHNVLGHALMGLDQRGPADDEQLAAALKEIESLAERRGWRLSPDGPTKLAAAEVIAALRQLGVTEPLENIDDYADTAERVAQVDMKLVRKRLEDPAGLVYGVVIGTVVGDQLLAALRRLAQEDASARMFGITEVTEPC</sequence>
<proteinExistence type="predicted"/>
<dbReference type="EMBL" id="JACHMN010000002">
    <property type="protein sequence ID" value="MBB5868045.1"/>
    <property type="molecule type" value="Genomic_DNA"/>
</dbReference>
<dbReference type="PROSITE" id="PS50937">
    <property type="entry name" value="HTH_MERR_2"/>
    <property type="match status" value="1"/>
</dbReference>
<dbReference type="CDD" id="cd04780">
    <property type="entry name" value="HTH_MerR-like_sg5"/>
    <property type="match status" value="1"/>
</dbReference>
<dbReference type="InterPro" id="IPR009061">
    <property type="entry name" value="DNA-bd_dom_put_sf"/>
</dbReference>
<evidence type="ECO:0000259" key="2">
    <source>
        <dbReference type="PROSITE" id="PS50937"/>
    </source>
</evidence>
<dbReference type="GO" id="GO:0003700">
    <property type="term" value="F:DNA-binding transcription factor activity"/>
    <property type="evidence" value="ECO:0007669"/>
    <property type="project" value="InterPro"/>
</dbReference>
<keyword evidence="4" id="KW-1185">Reference proteome</keyword>
<dbReference type="PANTHER" id="PTHR30204:SF98">
    <property type="entry name" value="HTH-TYPE TRANSCRIPTIONAL REGULATOR ADHR"/>
    <property type="match status" value="1"/>
</dbReference>
<dbReference type="Gene3D" id="1.10.1660.10">
    <property type="match status" value="1"/>
</dbReference>
<dbReference type="PRINTS" id="PR00040">
    <property type="entry name" value="HTHMERR"/>
</dbReference>
<dbReference type="InterPro" id="IPR000551">
    <property type="entry name" value="MerR-type_HTH_dom"/>
</dbReference>